<dbReference type="InterPro" id="IPR036890">
    <property type="entry name" value="HATPase_C_sf"/>
</dbReference>
<organism evidence="11 12">
    <name type="scientific">Flavobacterium arcticum</name>
    <dbReference type="NCBI Taxonomy" id="1784713"/>
    <lineage>
        <taxon>Bacteria</taxon>
        <taxon>Pseudomonadati</taxon>
        <taxon>Bacteroidota</taxon>
        <taxon>Flavobacteriia</taxon>
        <taxon>Flavobacteriales</taxon>
        <taxon>Flavobacteriaceae</taxon>
        <taxon>Flavobacterium</taxon>
    </lineage>
</organism>
<dbReference type="Pfam" id="PF02518">
    <property type="entry name" value="HATPase_c"/>
    <property type="match status" value="1"/>
</dbReference>
<dbReference type="Gene3D" id="3.30.565.10">
    <property type="entry name" value="Histidine kinase-like ATPase, C-terminal domain"/>
    <property type="match status" value="1"/>
</dbReference>
<dbReference type="GO" id="GO:0000155">
    <property type="term" value="F:phosphorelay sensor kinase activity"/>
    <property type="evidence" value="ECO:0007669"/>
    <property type="project" value="InterPro"/>
</dbReference>
<evidence type="ECO:0000259" key="8">
    <source>
        <dbReference type="PROSITE" id="PS50109"/>
    </source>
</evidence>
<dbReference type="PANTHER" id="PTHR43304:SF1">
    <property type="entry name" value="PAC DOMAIN-CONTAINING PROTEIN"/>
    <property type="match status" value="1"/>
</dbReference>
<dbReference type="InterPro" id="IPR003661">
    <property type="entry name" value="HisK_dim/P_dom"/>
</dbReference>
<feature type="domain" description="PAS" evidence="9">
    <location>
        <begin position="289"/>
        <end position="334"/>
    </location>
</feature>
<evidence type="ECO:0000256" key="1">
    <source>
        <dbReference type="ARBA" id="ARBA00000085"/>
    </source>
</evidence>
<dbReference type="Gene3D" id="3.30.450.20">
    <property type="entry name" value="PAS domain"/>
    <property type="match status" value="2"/>
</dbReference>
<dbReference type="PROSITE" id="PS50112">
    <property type="entry name" value="PAS"/>
    <property type="match status" value="2"/>
</dbReference>
<gene>
    <name evidence="11" type="ORF">DVK85_00985</name>
</gene>
<dbReference type="KEGG" id="fat:DVK85_00985"/>
<dbReference type="SMART" id="SM00086">
    <property type="entry name" value="PAC"/>
    <property type="match status" value="2"/>
</dbReference>
<keyword evidence="7" id="KW-0175">Coiled coil</keyword>
<dbReference type="EMBL" id="CP031188">
    <property type="protein sequence ID" value="AXG72880.1"/>
    <property type="molecule type" value="Genomic_DNA"/>
</dbReference>
<dbReference type="SMART" id="SM00388">
    <property type="entry name" value="HisKA"/>
    <property type="match status" value="1"/>
</dbReference>
<feature type="coiled-coil region" evidence="7">
    <location>
        <begin position="406"/>
        <end position="433"/>
    </location>
</feature>
<feature type="domain" description="PAS" evidence="9">
    <location>
        <begin position="166"/>
        <end position="214"/>
    </location>
</feature>
<dbReference type="PROSITE" id="PS50113">
    <property type="entry name" value="PAC"/>
    <property type="match status" value="2"/>
</dbReference>
<evidence type="ECO:0000256" key="3">
    <source>
        <dbReference type="ARBA" id="ARBA00022679"/>
    </source>
</evidence>
<dbReference type="OrthoDB" id="9781208at2"/>
<dbReference type="Proteomes" id="UP000253951">
    <property type="component" value="Chromosome"/>
</dbReference>
<evidence type="ECO:0000313" key="11">
    <source>
        <dbReference type="EMBL" id="AXG72880.1"/>
    </source>
</evidence>
<dbReference type="NCBIfam" id="TIGR00229">
    <property type="entry name" value="sensory_box"/>
    <property type="match status" value="2"/>
</dbReference>
<dbReference type="PROSITE" id="PS50109">
    <property type="entry name" value="HIS_KIN"/>
    <property type="match status" value="1"/>
</dbReference>
<dbReference type="InterPro" id="IPR035965">
    <property type="entry name" value="PAS-like_dom_sf"/>
</dbReference>
<keyword evidence="3" id="KW-0808">Transferase</keyword>
<comment type="catalytic activity">
    <reaction evidence="1">
        <text>ATP + protein L-histidine = ADP + protein N-phospho-L-histidine.</text>
        <dbReference type="EC" id="2.7.13.3"/>
    </reaction>
</comment>
<dbReference type="PANTHER" id="PTHR43304">
    <property type="entry name" value="PHYTOCHROME-LIKE PROTEIN CPH1"/>
    <property type="match status" value="1"/>
</dbReference>
<dbReference type="SUPFAM" id="SSF47384">
    <property type="entry name" value="Homodimeric domain of signal transducing histidine kinase"/>
    <property type="match status" value="1"/>
</dbReference>
<dbReference type="Pfam" id="PF07701">
    <property type="entry name" value="HNOBA"/>
    <property type="match status" value="1"/>
</dbReference>
<dbReference type="GO" id="GO:0000166">
    <property type="term" value="F:nucleotide binding"/>
    <property type="evidence" value="ECO:0007669"/>
    <property type="project" value="UniProtKB-KW"/>
</dbReference>
<dbReference type="CDD" id="cd00082">
    <property type="entry name" value="HisKA"/>
    <property type="match status" value="1"/>
</dbReference>
<dbReference type="InterPro" id="IPR036097">
    <property type="entry name" value="HisK_dim/P_sf"/>
</dbReference>
<evidence type="ECO:0000256" key="2">
    <source>
        <dbReference type="ARBA" id="ARBA00022553"/>
    </source>
</evidence>
<dbReference type="RefSeq" id="WP_114676643.1">
    <property type="nucleotide sequence ID" value="NZ_CP031188.1"/>
</dbReference>
<evidence type="ECO:0000256" key="6">
    <source>
        <dbReference type="ARBA" id="ARBA00023293"/>
    </source>
</evidence>
<evidence type="ECO:0000256" key="7">
    <source>
        <dbReference type="SAM" id="Coils"/>
    </source>
</evidence>
<feature type="domain" description="PAC" evidence="10">
    <location>
        <begin position="361"/>
        <end position="415"/>
    </location>
</feature>
<dbReference type="InterPro" id="IPR003594">
    <property type="entry name" value="HATPase_dom"/>
</dbReference>
<dbReference type="Pfam" id="PF00512">
    <property type="entry name" value="HisKA"/>
    <property type="match status" value="1"/>
</dbReference>
<dbReference type="AlphaFoldDB" id="A0A345H8H0"/>
<evidence type="ECO:0000259" key="9">
    <source>
        <dbReference type="PROSITE" id="PS50112"/>
    </source>
</evidence>
<feature type="domain" description="PAC" evidence="10">
    <location>
        <begin position="240"/>
        <end position="292"/>
    </location>
</feature>
<dbReference type="GO" id="GO:0004383">
    <property type="term" value="F:guanylate cyclase activity"/>
    <property type="evidence" value="ECO:0007669"/>
    <property type="project" value="InterPro"/>
</dbReference>
<sequence length="641" mass="73664">MQLYNFTFNEESFNKIFPFYILLDNNLVIRSYGKSIQNVYPSLKKDEKLSQFFHSKRPFSESITIEVIADNLNQLVILEYVGNAESLMRGQFEAMDDMYVFVGSPWLTSIEDVKKRNLTIFDFANYDPQLDLLQILKKQEITTHELKDLLAINTAQKEELKKDRVELNRLSLVASANKNAIVFTYPNAEIFWCNDAYLAITGFSKEEIIGKSPIEVGKSDAIDKEALDKMSELFYKGEAFDVEIAHGRKDGTYFWSKTKGQPIYDDDGKLLQYFAVIEDMTKEKEREEQLILLSLIAEKNINAVVICDNDGRIEWVNSSFTKISEYSIEELIGKKPGHLLQGPKTDPETIKYLAMQIQKAEPFNCEIINYTKSGKEYWIKIQGQALYNKFGEISRYFAIEEDITEKKIMETQKEELLASLEKSNNELEDYAQIVSHDLKSPLRSINSLIAWVREDNIDKLSEETEQYLSMIEGKIEKMDHLIQGILTYSKIDTVNMRSESVNTYDIVNSIISIIDIPTHIKVSIQDTLPVINADKYRIQQLFQNLIGNAVNYIDKPEGIVEIGVKEHKDYNTFFVKDNGPGIAKENQEKIFKIFQSLTNSEKSTGIGLCIVKKITEKYNGSIWLESEVGTGTTFYIKIPKQ</sequence>
<dbReference type="InterPro" id="IPR005467">
    <property type="entry name" value="His_kinase_dom"/>
</dbReference>
<dbReference type="SMART" id="SM00091">
    <property type="entry name" value="PAS"/>
    <property type="match status" value="2"/>
</dbReference>
<accession>A0A345H8H0</accession>
<keyword evidence="12" id="KW-1185">Reference proteome</keyword>
<dbReference type="InterPro" id="IPR052162">
    <property type="entry name" value="Sensor_kinase/Photoreceptor"/>
</dbReference>
<dbReference type="Pfam" id="PF13426">
    <property type="entry name" value="PAS_9"/>
    <property type="match status" value="2"/>
</dbReference>
<name>A0A345H8H0_9FLAO</name>
<evidence type="ECO:0000256" key="4">
    <source>
        <dbReference type="ARBA" id="ARBA00022741"/>
    </source>
</evidence>
<dbReference type="SMART" id="SM00387">
    <property type="entry name" value="HATPase_c"/>
    <property type="match status" value="1"/>
</dbReference>
<dbReference type="Gene3D" id="1.10.287.130">
    <property type="match status" value="1"/>
</dbReference>
<evidence type="ECO:0000313" key="12">
    <source>
        <dbReference type="Proteomes" id="UP000253951"/>
    </source>
</evidence>
<dbReference type="CDD" id="cd00130">
    <property type="entry name" value="PAS"/>
    <property type="match status" value="2"/>
</dbReference>
<dbReference type="InterPro" id="IPR000014">
    <property type="entry name" value="PAS"/>
</dbReference>
<dbReference type="InterPro" id="IPR011645">
    <property type="entry name" value="HNOB_dom_associated"/>
</dbReference>
<protein>
    <submittedName>
        <fullName evidence="11">PAS domain-containing protein</fullName>
    </submittedName>
</protein>
<feature type="domain" description="Histidine kinase" evidence="8">
    <location>
        <begin position="433"/>
        <end position="641"/>
    </location>
</feature>
<keyword evidence="6" id="KW-0141">cGMP biosynthesis</keyword>
<keyword evidence="4" id="KW-0547">Nucleotide-binding</keyword>
<dbReference type="InterPro" id="IPR000700">
    <property type="entry name" value="PAS-assoc_C"/>
</dbReference>
<evidence type="ECO:0000259" key="10">
    <source>
        <dbReference type="PROSITE" id="PS50113"/>
    </source>
</evidence>
<dbReference type="PRINTS" id="PR00344">
    <property type="entry name" value="BCTRLSENSOR"/>
</dbReference>
<dbReference type="Gene3D" id="3.30.450.260">
    <property type="entry name" value="Haem NO binding associated domain"/>
    <property type="match status" value="1"/>
</dbReference>
<dbReference type="InterPro" id="IPR042463">
    <property type="entry name" value="HNOB_dom_associated_sf"/>
</dbReference>
<keyword evidence="2" id="KW-0597">Phosphoprotein</keyword>
<reference evidence="11 12" key="1">
    <citation type="submission" date="2018-07" db="EMBL/GenBank/DDBJ databases">
        <title>Complete genome sequence of Flavobacterium arcticum type strain SM1502T.</title>
        <authorList>
            <person name="Li Y."/>
            <person name="Li D.-D."/>
        </authorList>
    </citation>
    <scope>NUCLEOTIDE SEQUENCE [LARGE SCALE GENOMIC DNA]</scope>
    <source>
        <strain evidence="11 12">SM1502</strain>
    </source>
</reference>
<dbReference type="InterPro" id="IPR001610">
    <property type="entry name" value="PAC"/>
</dbReference>
<dbReference type="SUPFAM" id="SSF55785">
    <property type="entry name" value="PYP-like sensor domain (PAS domain)"/>
    <property type="match status" value="2"/>
</dbReference>
<dbReference type="InterPro" id="IPR004358">
    <property type="entry name" value="Sig_transdc_His_kin-like_C"/>
</dbReference>
<keyword evidence="5" id="KW-0418">Kinase</keyword>
<evidence type="ECO:0000256" key="5">
    <source>
        <dbReference type="ARBA" id="ARBA00022777"/>
    </source>
</evidence>
<proteinExistence type="predicted"/>
<dbReference type="SUPFAM" id="SSF55874">
    <property type="entry name" value="ATPase domain of HSP90 chaperone/DNA topoisomerase II/histidine kinase"/>
    <property type="match status" value="1"/>
</dbReference>